<comment type="caution">
    <text evidence="1">The sequence shown here is derived from an EMBL/GenBank/DDBJ whole genome shotgun (WGS) entry which is preliminary data.</text>
</comment>
<evidence type="ECO:0000313" key="1">
    <source>
        <dbReference type="EMBL" id="KAK7477259.1"/>
    </source>
</evidence>
<name>A0ABD0JQJ5_9CAEN</name>
<accession>A0ABD0JQJ5</accession>
<dbReference type="Proteomes" id="UP001519460">
    <property type="component" value="Unassembled WGS sequence"/>
</dbReference>
<keyword evidence="2" id="KW-1185">Reference proteome</keyword>
<dbReference type="AlphaFoldDB" id="A0ABD0JQJ5"/>
<protein>
    <submittedName>
        <fullName evidence="1">Uncharacterized protein</fullName>
    </submittedName>
</protein>
<reference evidence="1 2" key="1">
    <citation type="journal article" date="2023" name="Sci. Data">
        <title>Genome assembly of the Korean intertidal mud-creeper Batillaria attramentaria.</title>
        <authorList>
            <person name="Patra A.K."/>
            <person name="Ho P.T."/>
            <person name="Jun S."/>
            <person name="Lee S.J."/>
            <person name="Kim Y."/>
            <person name="Won Y.J."/>
        </authorList>
    </citation>
    <scope>NUCLEOTIDE SEQUENCE [LARGE SCALE GENOMIC DNA]</scope>
    <source>
        <strain evidence="1">Wonlab-2016</strain>
    </source>
</reference>
<sequence>MNGDSYVESRNWVSRRLYTLLSSTLYWAIVGHRLLCCFFSADGYVVSPPPPTSPPSFYWWLLFGAPSASPPQAPRASLSLPTLAYNNCVV</sequence>
<dbReference type="EMBL" id="JACVVK020000354">
    <property type="protein sequence ID" value="KAK7477259.1"/>
    <property type="molecule type" value="Genomic_DNA"/>
</dbReference>
<evidence type="ECO:0000313" key="2">
    <source>
        <dbReference type="Proteomes" id="UP001519460"/>
    </source>
</evidence>
<proteinExistence type="predicted"/>
<organism evidence="1 2">
    <name type="scientific">Batillaria attramentaria</name>
    <dbReference type="NCBI Taxonomy" id="370345"/>
    <lineage>
        <taxon>Eukaryota</taxon>
        <taxon>Metazoa</taxon>
        <taxon>Spiralia</taxon>
        <taxon>Lophotrochozoa</taxon>
        <taxon>Mollusca</taxon>
        <taxon>Gastropoda</taxon>
        <taxon>Caenogastropoda</taxon>
        <taxon>Sorbeoconcha</taxon>
        <taxon>Cerithioidea</taxon>
        <taxon>Batillariidae</taxon>
        <taxon>Batillaria</taxon>
    </lineage>
</organism>
<gene>
    <name evidence="1" type="ORF">BaRGS_00031447</name>
</gene>